<gene>
    <name evidence="3" type="ORF">MC7420_791</name>
</gene>
<dbReference type="PANTHER" id="PTHR44520:SF1">
    <property type="entry name" value="TWO-COMPONENT SYSTEM REGULATORY PROTEIN"/>
    <property type="match status" value="1"/>
</dbReference>
<dbReference type="PANTHER" id="PTHR44520">
    <property type="entry name" value="RESPONSE REGULATOR RCP1-RELATED"/>
    <property type="match status" value="1"/>
</dbReference>
<protein>
    <recommendedName>
        <fullName evidence="2">Response regulatory domain-containing protein</fullName>
    </recommendedName>
</protein>
<dbReference type="InterPro" id="IPR011006">
    <property type="entry name" value="CheY-like_superfamily"/>
</dbReference>
<dbReference type="Proteomes" id="UP000003835">
    <property type="component" value="Unassembled WGS sequence"/>
</dbReference>
<evidence type="ECO:0000259" key="2">
    <source>
        <dbReference type="PROSITE" id="PS50110"/>
    </source>
</evidence>
<dbReference type="SUPFAM" id="SSF52172">
    <property type="entry name" value="CheY-like"/>
    <property type="match status" value="1"/>
</dbReference>
<accession>B4VSY0</accession>
<dbReference type="CDD" id="cd17557">
    <property type="entry name" value="REC_Rcp-like"/>
    <property type="match status" value="1"/>
</dbReference>
<dbReference type="Gene3D" id="3.40.50.2300">
    <property type="match status" value="1"/>
</dbReference>
<keyword evidence="4" id="KW-1185">Reference proteome</keyword>
<evidence type="ECO:0000313" key="3">
    <source>
        <dbReference type="EMBL" id="EDX74917.1"/>
    </source>
</evidence>
<dbReference type="HOGENOM" id="CLU_000445_69_17_3"/>
<organism evidence="3 4">
    <name type="scientific">Coleofasciculus chthonoplastes PCC 7420</name>
    <dbReference type="NCBI Taxonomy" id="118168"/>
    <lineage>
        <taxon>Bacteria</taxon>
        <taxon>Bacillati</taxon>
        <taxon>Cyanobacteriota</taxon>
        <taxon>Cyanophyceae</taxon>
        <taxon>Coleofasciculales</taxon>
        <taxon>Coleofasciculaceae</taxon>
        <taxon>Coleofasciculus</taxon>
    </lineage>
</organism>
<keyword evidence="1" id="KW-0597">Phosphoprotein</keyword>
<dbReference type="STRING" id="118168.MC7420_791"/>
<feature type="modified residue" description="4-aspartylphosphate" evidence="1">
    <location>
        <position position="68"/>
    </location>
</feature>
<dbReference type="Pfam" id="PF00072">
    <property type="entry name" value="Response_reg"/>
    <property type="match status" value="1"/>
</dbReference>
<dbReference type="PROSITE" id="PS50110">
    <property type="entry name" value="RESPONSE_REGULATORY"/>
    <property type="match status" value="1"/>
</dbReference>
<evidence type="ECO:0000256" key="1">
    <source>
        <dbReference type="PROSITE-ProRule" id="PRU00169"/>
    </source>
</evidence>
<reference evidence="3 4" key="1">
    <citation type="submission" date="2008-07" db="EMBL/GenBank/DDBJ databases">
        <authorList>
            <person name="Tandeau de Marsac N."/>
            <person name="Ferriera S."/>
            <person name="Johnson J."/>
            <person name="Kravitz S."/>
            <person name="Beeson K."/>
            <person name="Sutton G."/>
            <person name="Rogers Y.-H."/>
            <person name="Friedman R."/>
            <person name="Frazier M."/>
            <person name="Venter J.C."/>
        </authorList>
    </citation>
    <scope>NUCLEOTIDE SEQUENCE [LARGE SCALE GENOMIC DNA]</scope>
    <source>
        <strain evidence="3 4">PCC 7420</strain>
    </source>
</reference>
<dbReference type="OrthoDB" id="5510574at2"/>
<dbReference type="AlphaFoldDB" id="B4VSY0"/>
<dbReference type="InterPro" id="IPR052893">
    <property type="entry name" value="TCS_response_regulator"/>
</dbReference>
<dbReference type="eggNOG" id="COG0784">
    <property type="taxonomic scope" value="Bacteria"/>
</dbReference>
<dbReference type="EMBL" id="DS989851">
    <property type="protein sequence ID" value="EDX74917.1"/>
    <property type="molecule type" value="Genomic_DNA"/>
</dbReference>
<sequence>MSSKPADILLVEDDDNDVFLIQRAFKRLDLPHSLQVVTNGEEAINYLDRKAPYDNLKFHPIPTLILLDLKLPRKSGLEVLAWIRQQSRLKRLLVVVLTASRETPDINKAYDRGANSYLVKPVNFHDFLEMIRTLDLYWLMFNEKPLV</sequence>
<dbReference type="RefSeq" id="WP_006101737.1">
    <property type="nucleotide sequence ID" value="NZ_DS989851.1"/>
</dbReference>
<dbReference type="InterPro" id="IPR001789">
    <property type="entry name" value="Sig_transdc_resp-reg_receiver"/>
</dbReference>
<proteinExistence type="predicted"/>
<feature type="domain" description="Response regulatory" evidence="2">
    <location>
        <begin position="7"/>
        <end position="135"/>
    </location>
</feature>
<dbReference type="GO" id="GO:0000160">
    <property type="term" value="P:phosphorelay signal transduction system"/>
    <property type="evidence" value="ECO:0007669"/>
    <property type="project" value="InterPro"/>
</dbReference>
<dbReference type="SMART" id="SM00448">
    <property type="entry name" value="REC"/>
    <property type="match status" value="1"/>
</dbReference>
<name>B4VSY0_9CYAN</name>
<evidence type="ECO:0000313" key="4">
    <source>
        <dbReference type="Proteomes" id="UP000003835"/>
    </source>
</evidence>